<evidence type="ECO:0000313" key="2">
    <source>
        <dbReference type="EMBL" id="JAS08051.1"/>
    </source>
</evidence>
<gene>
    <name evidence="2" type="ORF">g.34696</name>
</gene>
<evidence type="ECO:0008006" key="3">
    <source>
        <dbReference type="Google" id="ProtNLM"/>
    </source>
</evidence>
<dbReference type="AlphaFoldDB" id="A0A1B6C3G6"/>
<evidence type="ECO:0000256" key="1">
    <source>
        <dbReference type="SAM" id="SignalP"/>
    </source>
</evidence>
<feature type="chain" id="PRO_5008580092" description="Protein TsetseEP domain-containing protein" evidence="1">
    <location>
        <begin position="21"/>
        <end position="217"/>
    </location>
</feature>
<sequence>LFSFSFYLAVLFITVGNSEAVDWFAIFEKVLKAKLSFANLTLDVVKMSLNNLTLSNDPNYFQSINTTITAAYKDLIVMYNSTTTDQNCIKDSEFYMQDEIMNKIDELRSCQMLTQAFEKVQEINGTDDLEKKLQITYDDVIVQIKKCNSKLINQYDCMVKRENNAMQNIIDEIESYLQGVNGLKLLAQIEYGECKSKEEENLARSIADLEDILKSCN</sequence>
<proteinExistence type="predicted"/>
<feature type="signal peptide" evidence="1">
    <location>
        <begin position="1"/>
        <end position="20"/>
    </location>
</feature>
<organism evidence="2">
    <name type="scientific">Clastoptera arizonana</name>
    <name type="common">Arizona spittle bug</name>
    <dbReference type="NCBI Taxonomy" id="38151"/>
    <lineage>
        <taxon>Eukaryota</taxon>
        <taxon>Metazoa</taxon>
        <taxon>Ecdysozoa</taxon>
        <taxon>Arthropoda</taxon>
        <taxon>Hexapoda</taxon>
        <taxon>Insecta</taxon>
        <taxon>Pterygota</taxon>
        <taxon>Neoptera</taxon>
        <taxon>Paraneoptera</taxon>
        <taxon>Hemiptera</taxon>
        <taxon>Auchenorrhyncha</taxon>
        <taxon>Cercopoidea</taxon>
        <taxon>Clastopteridae</taxon>
        <taxon>Clastoptera</taxon>
    </lineage>
</organism>
<protein>
    <recommendedName>
        <fullName evidence="3">Protein TsetseEP domain-containing protein</fullName>
    </recommendedName>
</protein>
<dbReference type="EMBL" id="GEDC01029247">
    <property type="protein sequence ID" value="JAS08051.1"/>
    <property type="molecule type" value="Transcribed_RNA"/>
</dbReference>
<feature type="non-terminal residue" evidence="2">
    <location>
        <position position="1"/>
    </location>
</feature>
<accession>A0A1B6C3G6</accession>
<name>A0A1B6C3G6_9HEMI</name>
<keyword evidence="1" id="KW-0732">Signal</keyword>
<reference evidence="2" key="1">
    <citation type="submission" date="2015-12" db="EMBL/GenBank/DDBJ databases">
        <title>De novo transcriptome assembly of four potential Pierce s Disease insect vectors from Arizona vineyards.</title>
        <authorList>
            <person name="Tassone E.E."/>
        </authorList>
    </citation>
    <scope>NUCLEOTIDE SEQUENCE</scope>
</reference>